<keyword evidence="3 8" id="KW-0808">Transferase</keyword>
<comment type="function">
    <text evidence="8">Converts seryl-tRNA(Sec) to selenocysteinyl-tRNA(Sec) required for selenoprotein biosynthesis.</text>
</comment>
<comment type="subcellular location">
    <subcellularLocation>
        <location evidence="8">Cytoplasm</location>
    </subcellularLocation>
</comment>
<evidence type="ECO:0000256" key="7">
    <source>
        <dbReference type="ARBA" id="ARBA00044507"/>
    </source>
</evidence>
<evidence type="ECO:0000256" key="9">
    <source>
        <dbReference type="PIRSR" id="PIRSR618319-50"/>
    </source>
</evidence>
<dbReference type="GO" id="GO:0004125">
    <property type="term" value="F:L-seryl-tRNA(Sec) selenium transferase activity"/>
    <property type="evidence" value="ECO:0007669"/>
    <property type="project" value="UniProtKB-UniRule"/>
</dbReference>
<reference evidence="11 12" key="1">
    <citation type="journal article" date="2013" name="Genome Announc.">
        <title>Draft Genome Sequence of Arthrobacter crystallopoietes Strain BAB-32, Revealing Genes for Bioremediation.</title>
        <authorList>
            <person name="Joshi M.N."/>
            <person name="Pandit A.S."/>
            <person name="Sharma A."/>
            <person name="Pandya R.V."/>
            <person name="Desai S.M."/>
            <person name="Saxena A.K."/>
            <person name="Bagatharia S.B."/>
        </authorList>
    </citation>
    <scope>NUCLEOTIDE SEQUENCE [LARGE SCALE GENOMIC DNA]</scope>
    <source>
        <strain evidence="11 12">BAB-32</strain>
    </source>
</reference>
<evidence type="ECO:0000256" key="1">
    <source>
        <dbReference type="ARBA" id="ARBA00001933"/>
    </source>
</evidence>
<comment type="catalytic activity">
    <reaction evidence="8">
        <text>L-seryl-tRNA(Sec) + selenophosphate + H(+) = L-selenocysteinyl-tRNA(Sec) + phosphate</text>
        <dbReference type="Rhea" id="RHEA:22728"/>
        <dbReference type="Rhea" id="RHEA-COMP:9742"/>
        <dbReference type="Rhea" id="RHEA-COMP:9743"/>
        <dbReference type="ChEBI" id="CHEBI:15378"/>
        <dbReference type="ChEBI" id="CHEBI:16144"/>
        <dbReference type="ChEBI" id="CHEBI:43474"/>
        <dbReference type="ChEBI" id="CHEBI:78533"/>
        <dbReference type="ChEBI" id="CHEBI:78573"/>
        <dbReference type="EC" id="2.9.1.1"/>
    </reaction>
</comment>
<keyword evidence="12" id="KW-1185">Reference proteome</keyword>
<dbReference type="NCBIfam" id="TIGR00474">
    <property type="entry name" value="selA"/>
    <property type="match status" value="1"/>
</dbReference>
<evidence type="ECO:0000313" key="12">
    <source>
        <dbReference type="Proteomes" id="UP000010729"/>
    </source>
</evidence>
<dbReference type="GO" id="GO:0001514">
    <property type="term" value="P:selenocysteine incorporation"/>
    <property type="evidence" value="ECO:0007669"/>
    <property type="project" value="UniProtKB-UniRule"/>
</dbReference>
<dbReference type="Pfam" id="PF03841">
    <property type="entry name" value="SelA"/>
    <property type="match status" value="1"/>
</dbReference>
<dbReference type="InterPro" id="IPR025862">
    <property type="entry name" value="SelA_trans_N_dom"/>
</dbReference>
<dbReference type="GO" id="GO:0005737">
    <property type="term" value="C:cytoplasm"/>
    <property type="evidence" value="ECO:0007669"/>
    <property type="project" value="UniProtKB-SubCell"/>
</dbReference>
<evidence type="ECO:0000256" key="4">
    <source>
        <dbReference type="ARBA" id="ARBA00022898"/>
    </source>
</evidence>
<feature type="domain" description="L-seryl-tRNA selenium transferase N-terminal" evidence="10">
    <location>
        <begin position="7"/>
        <end position="46"/>
    </location>
</feature>
<dbReference type="PANTHER" id="PTHR32328">
    <property type="entry name" value="L-SERYL-TRNA(SEC) SELENIUM TRANSFERASE"/>
    <property type="match status" value="1"/>
</dbReference>
<comment type="cofactor">
    <cofactor evidence="1 8 9">
        <name>pyridoxal 5'-phosphate</name>
        <dbReference type="ChEBI" id="CHEBI:597326"/>
    </cofactor>
</comment>
<evidence type="ECO:0000256" key="2">
    <source>
        <dbReference type="ARBA" id="ARBA00022490"/>
    </source>
</evidence>
<evidence type="ECO:0000259" key="10">
    <source>
        <dbReference type="Pfam" id="PF12390"/>
    </source>
</evidence>
<dbReference type="Gene3D" id="3.90.1150.180">
    <property type="match status" value="1"/>
</dbReference>
<evidence type="ECO:0000256" key="5">
    <source>
        <dbReference type="ARBA" id="ARBA00022917"/>
    </source>
</evidence>
<dbReference type="InterPro" id="IPR004534">
    <property type="entry name" value="SelA_trans"/>
</dbReference>
<dbReference type="EMBL" id="ANPE02000072">
    <property type="protein sequence ID" value="EMY35493.1"/>
    <property type="molecule type" value="Genomic_DNA"/>
</dbReference>
<dbReference type="AlphaFoldDB" id="N1VAZ9"/>
<evidence type="ECO:0000256" key="8">
    <source>
        <dbReference type="HAMAP-Rule" id="MF_00423"/>
    </source>
</evidence>
<sequence length="443" mass="46021">MGKDDTRRLIPRTDRLLAHPELQGLRGRLGETVIRSIIQEIQDQARSGELAPEDVEPEILAAVASREATSLRPVLNATGVIVHTNLGRAPLSKSAREALLTAAGYVDVEMDLPSGMRSRRGAGVRQALLRACPSAEDALAVNNGAAALLLATSVLAGTREVVISRGELVEIGAGFRLPELIESAGARLREVGATNRTHVGDYKSAMGEQTGCLLKVHPSNFQITGFTSGVSVSELRSLADEHHVPLVVDLGSGLLSPDPVLPVEPDVASALTAGADVVIVSGDKLLGGPQSGILLGRAEIIARMARHPLARALRMDKLALAALEATVSGEVTPVTAALHADPGRLRERTEALAEAVACVVVEHDGRVGGGGAPGVLLPGWAVRLPESAARSLRTGSPAVLPRVHRGACLVDLRCIPEDDDERLAAAVRAALAQAGEALGTGGS</sequence>
<evidence type="ECO:0000313" key="11">
    <source>
        <dbReference type="EMBL" id="EMY35493.1"/>
    </source>
</evidence>
<evidence type="ECO:0000256" key="3">
    <source>
        <dbReference type="ARBA" id="ARBA00022679"/>
    </source>
</evidence>
<dbReference type="HAMAP" id="MF_00423">
    <property type="entry name" value="SelA"/>
    <property type="match status" value="1"/>
</dbReference>
<name>N1VAZ9_9MICC</name>
<evidence type="ECO:0000256" key="6">
    <source>
        <dbReference type="ARBA" id="ARBA00023266"/>
    </source>
</evidence>
<dbReference type="SUPFAM" id="SSF53383">
    <property type="entry name" value="PLP-dependent transferases"/>
    <property type="match status" value="1"/>
</dbReference>
<dbReference type="OrthoDB" id="9787096at2"/>
<accession>N1VAZ9</accession>
<dbReference type="InterPro" id="IPR015421">
    <property type="entry name" value="PyrdxlP-dep_Trfase_major"/>
</dbReference>
<comment type="pathway">
    <text evidence="8">Aminoacyl-tRNA biosynthesis; selenocysteinyl-tRNA(Sec) biosynthesis; selenocysteinyl-tRNA(Sec) from L-seryl-tRNA(Sec) (bacterial route): step 1/1.</text>
</comment>
<dbReference type="Pfam" id="PF12390">
    <property type="entry name" value="Se-cys_synth_N"/>
    <property type="match status" value="1"/>
</dbReference>
<keyword evidence="4 8" id="KW-0663">Pyridoxal phosphate</keyword>
<organism evidence="11 12">
    <name type="scientific">Arthrobacter crystallopoietes BAB-32</name>
    <dbReference type="NCBI Taxonomy" id="1246476"/>
    <lineage>
        <taxon>Bacteria</taxon>
        <taxon>Bacillati</taxon>
        <taxon>Actinomycetota</taxon>
        <taxon>Actinomycetes</taxon>
        <taxon>Micrococcales</taxon>
        <taxon>Micrococcaceae</taxon>
        <taxon>Crystallibacter</taxon>
    </lineage>
</organism>
<dbReference type="PANTHER" id="PTHR32328:SF0">
    <property type="entry name" value="L-SERYL-TRNA(SEC) SELENIUM TRANSFERASE"/>
    <property type="match status" value="1"/>
</dbReference>
<proteinExistence type="inferred from homology"/>
<dbReference type="RefSeq" id="WP_005267533.1">
    <property type="nucleotide sequence ID" value="NZ_ANPE02000072.1"/>
</dbReference>
<dbReference type="UniPathway" id="UPA00906">
    <property type="reaction ID" value="UER00896"/>
</dbReference>
<comment type="similarity">
    <text evidence="7 8">Belongs to the SelA family.</text>
</comment>
<keyword evidence="5 8" id="KW-0648">Protein biosynthesis</keyword>
<comment type="caution">
    <text evidence="11">The sequence shown here is derived from an EMBL/GenBank/DDBJ whole genome shotgun (WGS) entry which is preliminary data.</text>
</comment>
<dbReference type="InterPro" id="IPR015424">
    <property type="entry name" value="PyrdxlP-dep_Trfase"/>
</dbReference>
<gene>
    <name evidence="8" type="primary">selA</name>
    <name evidence="11" type="ORF">D477_004232</name>
</gene>
<keyword evidence="6 8" id="KW-0711">Selenium</keyword>
<dbReference type="Proteomes" id="UP000010729">
    <property type="component" value="Unassembled WGS sequence"/>
</dbReference>
<dbReference type="InterPro" id="IPR018319">
    <property type="entry name" value="SelA-like"/>
</dbReference>
<keyword evidence="2 8" id="KW-0963">Cytoplasm</keyword>
<dbReference type="Gene3D" id="3.40.640.10">
    <property type="entry name" value="Type I PLP-dependent aspartate aminotransferase-like (Major domain)"/>
    <property type="match status" value="1"/>
</dbReference>
<dbReference type="EC" id="2.9.1.1" evidence="8"/>
<feature type="modified residue" description="N6-(pyridoxal phosphate)lysine" evidence="8 9">
    <location>
        <position position="284"/>
    </location>
</feature>
<protein>
    <recommendedName>
        <fullName evidence="8">L-seryl-tRNA(Sec) selenium transferase</fullName>
        <ecNumber evidence="8">2.9.1.1</ecNumber>
    </recommendedName>
    <alternativeName>
        <fullName evidence="8">Selenocysteine synthase</fullName>
        <shortName evidence="8">Sec synthase</shortName>
    </alternativeName>
    <alternativeName>
        <fullName evidence="8">Selenocysteinyl-tRNA(Sec) synthase</fullName>
    </alternativeName>
</protein>
<dbReference type="GO" id="GO:0001717">
    <property type="term" value="P:conversion of seryl-tRNAsec to selenocys-tRNAsec"/>
    <property type="evidence" value="ECO:0007669"/>
    <property type="project" value="UniProtKB-UniRule"/>
</dbReference>